<keyword evidence="2" id="KW-1185">Reference proteome</keyword>
<organism evidence="1 2">
    <name type="scientific">Cymbomonas tetramitiformis</name>
    <dbReference type="NCBI Taxonomy" id="36881"/>
    <lineage>
        <taxon>Eukaryota</taxon>
        <taxon>Viridiplantae</taxon>
        <taxon>Chlorophyta</taxon>
        <taxon>Pyramimonadophyceae</taxon>
        <taxon>Pyramimonadales</taxon>
        <taxon>Pyramimonadaceae</taxon>
        <taxon>Cymbomonas</taxon>
    </lineage>
</organism>
<evidence type="ECO:0000313" key="1">
    <source>
        <dbReference type="EMBL" id="KAK3276401.1"/>
    </source>
</evidence>
<evidence type="ECO:0000313" key="2">
    <source>
        <dbReference type="Proteomes" id="UP001190700"/>
    </source>
</evidence>
<protein>
    <submittedName>
        <fullName evidence="1">Uncharacterized protein</fullName>
    </submittedName>
</protein>
<sequence length="99" mass="11098">MSDKPTEELRLLTSLLQSLGWSGPSDTTIYNGMPNFDTDKTKQLISAWYMYKKKKMKVADDKSVDASNSLAVAVLKKRDVALTEEGIDARRAAWPAFKI</sequence>
<dbReference type="EMBL" id="LGRX02006577">
    <property type="protein sequence ID" value="KAK3276401.1"/>
    <property type="molecule type" value="Genomic_DNA"/>
</dbReference>
<accession>A0AAE0GE15</accession>
<comment type="caution">
    <text evidence="1">The sequence shown here is derived from an EMBL/GenBank/DDBJ whole genome shotgun (WGS) entry which is preliminary data.</text>
</comment>
<name>A0AAE0GE15_9CHLO</name>
<dbReference type="AlphaFoldDB" id="A0AAE0GE15"/>
<proteinExistence type="predicted"/>
<dbReference type="Proteomes" id="UP001190700">
    <property type="component" value="Unassembled WGS sequence"/>
</dbReference>
<gene>
    <name evidence="1" type="ORF">CYMTET_15528</name>
</gene>
<reference evidence="1 2" key="1">
    <citation type="journal article" date="2015" name="Genome Biol. Evol.">
        <title>Comparative Genomics of a Bacterivorous Green Alga Reveals Evolutionary Causalities and Consequences of Phago-Mixotrophic Mode of Nutrition.</title>
        <authorList>
            <person name="Burns J.A."/>
            <person name="Paasch A."/>
            <person name="Narechania A."/>
            <person name="Kim E."/>
        </authorList>
    </citation>
    <scope>NUCLEOTIDE SEQUENCE [LARGE SCALE GENOMIC DNA]</scope>
    <source>
        <strain evidence="1 2">PLY_AMNH</strain>
    </source>
</reference>